<feature type="domain" description="ECSIT C-terminal" evidence="12">
    <location>
        <begin position="224"/>
        <end position="346"/>
    </location>
</feature>
<evidence type="ECO:0000256" key="2">
    <source>
        <dbReference type="ARBA" id="ARBA00004173"/>
    </source>
</evidence>
<dbReference type="WBParaSite" id="TCLT_0000575501-mRNA-1">
    <property type="protein sequence ID" value="TCLT_0000575501-mRNA-1"/>
    <property type="gene ID" value="TCLT_0000575501"/>
</dbReference>
<dbReference type="GO" id="GO:0045087">
    <property type="term" value="P:innate immune response"/>
    <property type="evidence" value="ECO:0007669"/>
    <property type="project" value="UniProtKB-KW"/>
</dbReference>
<dbReference type="InterPro" id="IPR010418">
    <property type="entry name" value="ECSIT"/>
</dbReference>
<evidence type="ECO:0000256" key="5">
    <source>
        <dbReference type="ARBA" id="ARBA00019998"/>
    </source>
</evidence>
<keyword evidence="11" id="KW-0539">Nucleus</keyword>
<keyword evidence="6" id="KW-0963">Cytoplasm</keyword>
<evidence type="ECO:0000256" key="1">
    <source>
        <dbReference type="ARBA" id="ARBA00004123"/>
    </source>
</evidence>
<dbReference type="InterPro" id="IPR046448">
    <property type="entry name" value="ECSIT_N"/>
</dbReference>
<evidence type="ECO:0000313" key="15">
    <source>
        <dbReference type="WBParaSite" id="TCLT_0000575501-mRNA-1"/>
    </source>
</evidence>
<keyword evidence="9" id="KW-0809">Transit peptide</keyword>
<dbReference type="STRING" id="103827.A0A0N5CZ55"/>
<evidence type="ECO:0000256" key="6">
    <source>
        <dbReference type="ARBA" id="ARBA00022490"/>
    </source>
</evidence>
<reference evidence="15" key="1">
    <citation type="submission" date="2017-02" db="UniProtKB">
        <authorList>
            <consortium name="WormBaseParasite"/>
        </authorList>
    </citation>
    <scope>IDENTIFICATION</scope>
</reference>
<sequence>MRTLSSRFTSGSKDQVKEDLVLSSEHFDNIAPDLRNKQTFLSVVNSFCKKKGHARGHVEFINSALKYMKEYGLQKDLDIYKALLGVLPKGPMIPQNVFQKRILYYPQQQICCVNLLDEMEWFGECFFPRVQPDKEMHDLVVNIFGEWNYASKKMKRMMYWMPKLKYSNTYLDRRKVEEHNLGNIEFSYLALKMISRDPGTRITLVKTNDAELDESDRWLLSAQSPLQMKLLHNWNKSNTLYVDGPNKVYLMNHCLDYVGLFADSKSRYYEKYEEKYLDEDFENWKSEWDRGAKKCPKCSIHEQQHETVLGLSVFGKVCRETAASWINHLQKTNPSLCDACILFRTKEANGISVTQLS</sequence>
<evidence type="ECO:0000259" key="12">
    <source>
        <dbReference type="SMART" id="SM01284"/>
    </source>
</evidence>
<dbReference type="GO" id="GO:0005634">
    <property type="term" value="C:nucleus"/>
    <property type="evidence" value="ECO:0007669"/>
    <property type="project" value="UniProtKB-SubCell"/>
</dbReference>
<dbReference type="Pfam" id="PF06239">
    <property type="entry name" value="ECSIT_N"/>
    <property type="match status" value="1"/>
</dbReference>
<evidence type="ECO:0000313" key="13">
    <source>
        <dbReference type="EMBL" id="VDN03026.1"/>
    </source>
</evidence>
<keyword evidence="14" id="KW-1185">Reference proteome</keyword>
<dbReference type="PANTHER" id="PTHR13113">
    <property type="entry name" value="ECSIT EVOLUTIONARILY CONSERVED SIGNALING INTERMEDIATE IN TOLL PATHWAYS"/>
    <property type="match status" value="1"/>
</dbReference>
<dbReference type="GO" id="GO:0007178">
    <property type="term" value="P:cell surface receptor protein serine/threonine kinase signaling pathway"/>
    <property type="evidence" value="ECO:0007669"/>
    <property type="project" value="TreeGrafter"/>
</dbReference>
<evidence type="ECO:0000256" key="4">
    <source>
        <dbReference type="ARBA" id="ARBA00007674"/>
    </source>
</evidence>
<dbReference type="OrthoDB" id="10064298at2759"/>
<evidence type="ECO:0000256" key="11">
    <source>
        <dbReference type="ARBA" id="ARBA00023242"/>
    </source>
</evidence>
<dbReference type="PANTHER" id="PTHR13113:SF1">
    <property type="entry name" value="EVOLUTIONARILY CONSERVED SIGNALING INTERMEDIATE IN TOLL PATHWAY, MITOCHONDRIAL"/>
    <property type="match status" value="1"/>
</dbReference>
<evidence type="ECO:0000256" key="7">
    <source>
        <dbReference type="ARBA" id="ARBA00022588"/>
    </source>
</evidence>
<comment type="subcellular location">
    <subcellularLocation>
        <location evidence="3">Cytoplasm</location>
    </subcellularLocation>
    <subcellularLocation>
        <location evidence="2">Mitochondrion</location>
    </subcellularLocation>
    <subcellularLocation>
        <location evidence="1">Nucleus</location>
    </subcellularLocation>
</comment>
<dbReference type="OMA" id="GPFHIWL"/>
<proteinExistence type="inferred from homology"/>
<evidence type="ECO:0000313" key="14">
    <source>
        <dbReference type="Proteomes" id="UP000276776"/>
    </source>
</evidence>
<evidence type="ECO:0000256" key="10">
    <source>
        <dbReference type="ARBA" id="ARBA00023128"/>
    </source>
</evidence>
<comment type="similarity">
    <text evidence="4">Belongs to the ECSIT family.</text>
</comment>
<reference evidence="13 14" key="2">
    <citation type="submission" date="2018-11" db="EMBL/GenBank/DDBJ databases">
        <authorList>
            <consortium name="Pathogen Informatics"/>
        </authorList>
    </citation>
    <scope>NUCLEOTIDE SEQUENCE [LARGE SCALE GENOMIC DNA]</scope>
</reference>
<protein>
    <recommendedName>
        <fullName evidence="5">Evolutionarily conserved signaling intermediate in Toll pathway, mitochondrial</fullName>
    </recommendedName>
</protein>
<evidence type="ECO:0000256" key="8">
    <source>
        <dbReference type="ARBA" id="ARBA00022859"/>
    </source>
</evidence>
<keyword evidence="7" id="KW-0399">Innate immunity</keyword>
<organism evidence="15">
    <name type="scientific">Thelazia callipaeda</name>
    <name type="common">Oriental eyeworm</name>
    <name type="synonym">Parasitic nematode</name>
    <dbReference type="NCBI Taxonomy" id="103827"/>
    <lineage>
        <taxon>Eukaryota</taxon>
        <taxon>Metazoa</taxon>
        <taxon>Ecdysozoa</taxon>
        <taxon>Nematoda</taxon>
        <taxon>Chromadorea</taxon>
        <taxon>Rhabditida</taxon>
        <taxon>Spirurina</taxon>
        <taxon>Spiruromorpha</taxon>
        <taxon>Thelazioidea</taxon>
        <taxon>Thelaziidae</taxon>
        <taxon>Thelazia</taxon>
    </lineage>
</organism>
<name>A0A0N5CZ55_THECL</name>
<dbReference type="GO" id="GO:0005739">
    <property type="term" value="C:mitochondrion"/>
    <property type="evidence" value="ECO:0007669"/>
    <property type="project" value="UniProtKB-SubCell"/>
</dbReference>
<dbReference type="AlphaFoldDB" id="A0A0N5CZ55"/>
<keyword evidence="8" id="KW-0391">Immunity</keyword>
<evidence type="ECO:0000256" key="9">
    <source>
        <dbReference type="ARBA" id="ARBA00022946"/>
    </source>
</evidence>
<dbReference type="InterPro" id="IPR029342">
    <property type="entry name" value="ECIST_C"/>
</dbReference>
<gene>
    <name evidence="13" type="ORF">TCLT_LOCUS5744</name>
</gene>
<dbReference type="Proteomes" id="UP000276776">
    <property type="component" value="Unassembled WGS sequence"/>
</dbReference>
<dbReference type="SMART" id="SM01284">
    <property type="entry name" value="ECSIT_Cterm"/>
    <property type="match status" value="1"/>
</dbReference>
<dbReference type="EMBL" id="UYYF01004360">
    <property type="protein sequence ID" value="VDN03026.1"/>
    <property type="molecule type" value="Genomic_DNA"/>
</dbReference>
<keyword evidence="10" id="KW-0496">Mitochondrion</keyword>
<dbReference type="Pfam" id="PF14784">
    <property type="entry name" value="ECSIT_C"/>
    <property type="match status" value="1"/>
</dbReference>
<evidence type="ECO:0000256" key="3">
    <source>
        <dbReference type="ARBA" id="ARBA00004496"/>
    </source>
</evidence>
<accession>A0A0N5CZ55</accession>